<evidence type="ECO:0000256" key="5">
    <source>
        <dbReference type="ARBA" id="ARBA00022759"/>
    </source>
</evidence>
<feature type="chain" id="PRO_5016296302" description="ribonuclease T1" evidence="10">
    <location>
        <begin position="18"/>
        <end position="129"/>
    </location>
</feature>
<dbReference type="InterPro" id="IPR048269">
    <property type="entry name" value="RNase_U2"/>
</dbReference>
<keyword evidence="7" id="KW-1015">Disulfide bond</keyword>
<comment type="catalytic activity">
    <reaction evidence="9">
        <text>[RNA] containing guanosine + H2O = an [RNA fragment]-3'-guanosine-3'-phosphate + a 5'-hydroxy-ribonucleotide-3'-[RNA fragment].</text>
        <dbReference type="EC" id="4.6.1.24"/>
    </reaction>
</comment>
<evidence type="ECO:0000256" key="1">
    <source>
        <dbReference type="ARBA" id="ARBA00009006"/>
    </source>
</evidence>
<reference evidence="11 12" key="1">
    <citation type="submission" date="2016-12" db="EMBL/GenBank/DDBJ databases">
        <title>The genomes of Aspergillus section Nigri reveals drivers in fungal speciation.</title>
        <authorList>
            <consortium name="DOE Joint Genome Institute"/>
            <person name="Vesth T.C."/>
            <person name="Nybo J."/>
            <person name="Theobald S."/>
            <person name="Brandl J."/>
            <person name="Frisvad J.C."/>
            <person name="Nielsen K.F."/>
            <person name="Lyhne E.K."/>
            <person name="Kogle M.E."/>
            <person name="Kuo A."/>
            <person name="Riley R."/>
            <person name="Clum A."/>
            <person name="Nolan M."/>
            <person name="Lipzen A."/>
            <person name="Salamov A."/>
            <person name="Henrissat B."/>
            <person name="Wiebenga A."/>
            <person name="De Vries R.P."/>
            <person name="Grigoriev I.V."/>
            <person name="Mortensen U.H."/>
            <person name="Andersen M.R."/>
            <person name="Baker S.E."/>
        </authorList>
    </citation>
    <scope>NUCLEOTIDE SEQUENCE [LARGE SCALE GENOMIC DNA]</scope>
    <source>
        <strain evidence="11 12">JOP 1030-1</strain>
    </source>
</reference>
<dbReference type="GO" id="GO:0046589">
    <property type="term" value="F:ribonuclease T1 activity"/>
    <property type="evidence" value="ECO:0007669"/>
    <property type="project" value="UniProtKB-EC"/>
</dbReference>
<dbReference type="PIRSF" id="PIRSF037430">
    <property type="entry name" value="RNase_U2"/>
    <property type="match status" value="1"/>
</dbReference>
<dbReference type="InterPro" id="IPR000026">
    <property type="entry name" value="N1-like"/>
</dbReference>
<sequence length="129" mass="14023">MLSVKVLVLLATGLVVATENAARESCAYYCGNTCYWASDVSAAQAKGWSLLEEGKTVDDYPHVYRDDEGFDFPVAGTYYEYPILSDYKVFTSGSPGTDRVIFNDNDELAGLITHTGASSYDGFVQCDSA</sequence>
<dbReference type="EMBL" id="KZ821221">
    <property type="protein sequence ID" value="PYH48309.1"/>
    <property type="molecule type" value="Genomic_DNA"/>
</dbReference>
<feature type="signal peptide" evidence="10">
    <location>
        <begin position="1"/>
        <end position="17"/>
    </location>
</feature>
<dbReference type="RefSeq" id="XP_025434291.1">
    <property type="nucleotide sequence ID" value="XM_025574186.1"/>
</dbReference>
<keyword evidence="12" id="KW-1185">Reference proteome</keyword>
<gene>
    <name evidence="11" type="ORF">BP01DRAFT_353450</name>
</gene>
<protein>
    <recommendedName>
        <fullName evidence="2">ribonuclease T1</fullName>
        <ecNumber evidence="2">4.6.1.24</ecNumber>
    </recommendedName>
</protein>
<evidence type="ECO:0000313" key="12">
    <source>
        <dbReference type="Proteomes" id="UP000248349"/>
    </source>
</evidence>
<evidence type="ECO:0000256" key="10">
    <source>
        <dbReference type="SAM" id="SignalP"/>
    </source>
</evidence>
<dbReference type="SUPFAM" id="SSF53933">
    <property type="entry name" value="Microbial ribonucleases"/>
    <property type="match status" value="1"/>
</dbReference>
<dbReference type="GeneID" id="37075414"/>
<evidence type="ECO:0000256" key="4">
    <source>
        <dbReference type="ARBA" id="ARBA00022729"/>
    </source>
</evidence>
<dbReference type="Gene3D" id="3.10.450.30">
    <property type="entry name" value="Microbial ribonucleases"/>
    <property type="match status" value="1"/>
</dbReference>
<dbReference type="AlphaFoldDB" id="A0A318ZL52"/>
<evidence type="ECO:0000256" key="3">
    <source>
        <dbReference type="ARBA" id="ARBA00022722"/>
    </source>
</evidence>
<accession>A0A318ZL52</accession>
<dbReference type="InterPro" id="IPR016191">
    <property type="entry name" value="Ribonuclease/ribotoxin"/>
</dbReference>
<dbReference type="GO" id="GO:0016787">
    <property type="term" value="F:hydrolase activity"/>
    <property type="evidence" value="ECO:0007669"/>
    <property type="project" value="UniProtKB-KW"/>
</dbReference>
<dbReference type="STRING" id="1450539.A0A318ZL52"/>
<dbReference type="Proteomes" id="UP000248349">
    <property type="component" value="Unassembled WGS sequence"/>
</dbReference>
<keyword evidence="8" id="KW-0456">Lyase</keyword>
<keyword evidence="5" id="KW-0255">Endonuclease</keyword>
<evidence type="ECO:0000256" key="6">
    <source>
        <dbReference type="ARBA" id="ARBA00022801"/>
    </source>
</evidence>
<dbReference type="EC" id="4.6.1.24" evidence="2"/>
<dbReference type="PANTHER" id="PTHR42104">
    <property type="entry name" value="EXTRACELLULAR GUANYL-SPECIFIC RIBONUCLEASE RNTA (AFU_ORTHOLOGUE AFUA_4G03230)"/>
    <property type="match status" value="1"/>
</dbReference>
<proteinExistence type="inferred from homology"/>
<organism evidence="11 12">
    <name type="scientific">Aspergillus saccharolyticus JOP 1030-1</name>
    <dbReference type="NCBI Taxonomy" id="1450539"/>
    <lineage>
        <taxon>Eukaryota</taxon>
        <taxon>Fungi</taxon>
        <taxon>Dikarya</taxon>
        <taxon>Ascomycota</taxon>
        <taxon>Pezizomycotina</taxon>
        <taxon>Eurotiomycetes</taxon>
        <taxon>Eurotiomycetidae</taxon>
        <taxon>Eurotiales</taxon>
        <taxon>Aspergillaceae</taxon>
        <taxon>Aspergillus</taxon>
        <taxon>Aspergillus subgen. Circumdati</taxon>
    </lineage>
</organism>
<keyword evidence="3" id="KW-0540">Nuclease</keyword>
<keyword evidence="6" id="KW-0378">Hydrolase</keyword>
<name>A0A318ZL52_9EURO</name>
<evidence type="ECO:0000313" key="11">
    <source>
        <dbReference type="EMBL" id="PYH48309.1"/>
    </source>
</evidence>
<dbReference type="OrthoDB" id="5425539at2759"/>
<keyword evidence="4 10" id="KW-0732">Signal</keyword>
<evidence type="ECO:0000256" key="2">
    <source>
        <dbReference type="ARBA" id="ARBA00012549"/>
    </source>
</evidence>
<evidence type="ECO:0000256" key="7">
    <source>
        <dbReference type="ARBA" id="ARBA00023157"/>
    </source>
</evidence>
<dbReference type="Pfam" id="PF00545">
    <property type="entry name" value="Ribonuclease"/>
    <property type="match status" value="1"/>
</dbReference>
<evidence type="ECO:0000256" key="8">
    <source>
        <dbReference type="ARBA" id="ARBA00023239"/>
    </source>
</evidence>
<dbReference type="GO" id="GO:0003723">
    <property type="term" value="F:RNA binding"/>
    <property type="evidence" value="ECO:0007669"/>
    <property type="project" value="InterPro"/>
</dbReference>
<evidence type="ECO:0000256" key="9">
    <source>
        <dbReference type="ARBA" id="ARBA00034015"/>
    </source>
</evidence>
<dbReference type="PANTHER" id="PTHR42104:SF1">
    <property type="entry name" value="EXTRACELLULAR GUANYL-SPECIFIC RIBONUCLEASE RNTA (AFU_ORTHOLOGUE AFUA_4G03230)"/>
    <property type="match status" value="1"/>
</dbReference>
<dbReference type="CDD" id="cd00606">
    <property type="entry name" value="fungal_RNase"/>
    <property type="match status" value="1"/>
</dbReference>
<comment type="similarity">
    <text evidence="1">Belongs to the ribonuclease N1/T1 family.</text>
</comment>